<feature type="domain" description="Metallo-beta-lactamase" evidence="1">
    <location>
        <begin position="26"/>
        <end position="205"/>
    </location>
</feature>
<dbReference type="InterPro" id="IPR050662">
    <property type="entry name" value="Sec-metab_biosynth-thioest"/>
</dbReference>
<dbReference type="SUPFAM" id="SSF56281">
    <property type="entry name" value="Metallo-hydrolase/oxidoreductase"/>
    <property type="match status" value="1"/>
</dbReference>
<dbReference type="InterPro" id="IPR036388">
    <property type="entry name" value="WH-like_DNA-bd_sf"/>
</dbReference>
<dbReference type="PANTHER" id="PTHR23131">
    <property type="entry name" value="ENDORIBONUCLEASE LACTB2"/>
    <property type="match status" value="1"/>
</dbReference>
<dbReference type="PANTHER" id="PTHR23131:SF0">
    <property type="entry name" value="ENDORIBONUCLEASE LACTB2"/>
    <property type="match status" value="1"/>
</dbReference>
<dbReference type="Pfam" id="PF00753">
    <property type="entry name" value="Lactamase_B"/>
    <property type="match status" value="1"/>
</dbReference>
<protein>
    <submittedName>
        <fullName evidence="2">MBL fold metallo-hydrolase</fullName>
    </submittedName>
</protein>
<dbReference type="Pfam" id="PF17778">
    <property type="entry name" value="WHD_BLACT"/>
    <property type="match status" value="1"/>
</dbReference>
<dbReference type="SMART" id="SM00849">
    <property type="entry name" value="Lactamase_B"/>
    <property type="match status" value="1"/>
</dbReference>
<dbReference type="InterPro" id="IPR036866">
    <property type="entry name" value="RibonucZ/Hydroxyglut_hydro"/>
</dbReference>
<accession>A0ABT0M255</accession>
<name>A0ABT0M255_9RHOB</name>
<dbReference type="RefSeq" id="WP_249058088.1">
    <property type="nucleotide sequence ID" value="NZ_JALZWP010000007.1"/>
</dbReference>
<organism evidence="2 3">
    <name type="scientific">Roseinatronobacter domitianus</name>
    <dbReference type="NCBI Taxonomy" id="2940293"/>
    <lineage>
        <taxon>Bacteria</taxon>
        <taxon>Pseudomonadati</taxon>
        <taxon>Pseudomonadota</taxon>
        <taxon>Alphaproteobacteria</taxon>
        <taxon>Rhodobacterales</taxon>
        <taxon>Paracoccaceae</taxon>
        <taxon>Roseinatronobacter</taxon>
    </lineage>
</organism>
<dbReference type="InterPro" id="IPR041516">
    <property type="entry name" value="LACTB2_WH"/>
</dbReference>
<sequence length="295" mass="31729">MTLIAQLDRDLTLIRAENPSPMTADGTNSYILGATEVTVIDPGPDDPAHLAQLLDTIGPRRVTSILVTHSHMDHSPLAPRLSAATGAPILAYGDSRAGRTAQMNALADRADIGGGEGVDHGFKPHVSLQDGQSMPLGSEAVTALWTPGHMGNHMCFLWRDHLFTGDHVMGWAPSLVSPPDGDMGSYMRSLAQLQGVEARLFHPGHGAIIEQPRARLAELVAHRRAREDAILRELDQGRADIATLVTKIYNATPSALHKAAARNVFAHLADLHARAEVTATPELCPRAIFTRMSAR</sequence>
<proteinExistence type="predicted"/>
<dbReference type="Gene3D" id="1.10.10.10">
    <property type="entry name" value="Winged helix-like DNA-binding domain superfamily/Winged helix DNA-binding domain"/>
    <property type="match status" value="1"/>
</dbReference>
<dbReference type="EMBL" id="JALZWP010000007">
    <property type="protein sequence ID" value="MCL1628753.1"/>
    <property type="molecule type" value="Genomic_DNA"/>
</dbReference>
<dbReference type="InterPro" id="IPR001279">
    <property type="entry name" value="Metallo-B-lactamas"/>
</dbReference>
<evidence type="ECO:0000313" key="2">
    <source>
        <dbReference type="EMBL" id="MCL1628753.1"/>
    </source>
</evidence>
<reference evidence="2 3" key="1">
    <citation type="submission" date="2022-05" db="EMBL/GenBank/DDBJ databases">
        <title>Seasonal and diel survey of microbial diversity of the Tyrrhenian coast.</title>
        <authorList>
            <person name="Gattoni G."/>
            <person name="Corral P."/>
        </authorList>
    </citation>
    <scope>NUCLEOTIDE SEQUENCE [LARGE SCALE GENOMIC DNA]</scope>
    <source>
        <strain evidence="2 3">V10</strain>
    </source>
</reference>
<dbReference type="CDD" id="cd16278">
    <property type="entry name" value="metallo-hydrolase-like_MBL-fold"/>
    <property type="match status" value="1"/>
</dbReference>
<gene>
    <name evidence="2" type="ORF">M3N55_08420</name>
</gene>
<keyword evidence="3" id="KW-1185">Reference proteome</keyword>
<dbReference type="Gene3D" id="3.60.15.10">
    <property type="entry name" value="Ribonuclease Z/Hydroxyacylglutathione hydrolase-like"/>
    <property type="match status" value="1"/>
</dbReference>
<comment type="caution">
    <text evidence="2">The sequence shown here is derived from an EMBL/GenBank/DDBJ whole genome shotgun (WGS) entry which is preliminary data.</text>
</comment>
<dbReference type="Proteomes" id="UP001202550">
    <property type="component" value="Unassembled WGS sequence"/>
</dbReference>
<evidence type="ECO:0000259" key="1">
    <source>
        <dbReference type="SMART" id="SM00849"/>
    </source>
</evidence>
<evidence type="ECO:0000313" key="3">
    <source>
        <dbReference type="Proteomes" id="UP001202550"/>
    </source>
</evidence>